<keyword evidence="3" id="KW-1185">Reference proteome</keyword>
<comment type="caution">
    <text evidence="2">The sequence shown here is derived from an EMBL/GenBank/DDBJ whole genome shotgun (WGS) entry which is preliminary data.</text>
</comment>
<protein>
    <submittedName>
        <fullName evidence="2">Pyridoxamine 5'-phosphate oxidase</fullName>
    </submittedName>
</protein>
<evidence type="ECO:0000259" key="1">
    <source>
        <dbReference type="Pfam" id="PF01243"/>
    </source>
</evidence>
<evidence type="ECO:0000313" key="3">
    <source>
        <dbReference type="Proteomes" id="UP000278673"/>
    </source>
</evidence>
<dbReference type="EMBL" id="RFFJ01000054">
    <property type="protein sequence ID" value="RMI40708.1"/>
    <property type="molecule type" value="Genomic_DNA"/>
</dbReference>
<sequence length="172" mass="19697">MATPELVHKDIVPEAKPGWIFSHYASGPLLEWEWAHKRLREATTFWIATNALEGRPHVRPVWGFWQDGGFWFSTTNRSVPYIEADREVVLHTESGEEVVIVEGRCDRLFGKENLQRISDGYKERYNHSTNATDEGVYTLEGYGGPGFKITPTKVLGWIAPQFDTATRWDFPA</sequence>
<proteinExistence type="predicted"/>
<dbReference type="Pfam" id="PF01243">
    <property type="entry name" value="PNPOx_N"/>
    <property type="match status" value="1"/>
</dbReference>
<dbReference type="InterPro" id="IPR012349">
    <property type="entry name" value="Split_barrel_FMN-bd"/>
</dbReference>
<dbReference type="Proteomes" id="UP000278673">
    <property type="component" value="Unassembled WGS sequence"/>
</dbReference>
<dbReference type="InterPro" id="IPR011576">
    <property type="entry name" value="Pyridox_Oxase_N"/>
</dbReference>
<dbReference type="SUPFAM" id="SSF50475">
    <property type="entry name" value="FMN-binding split barrel"/>
    <property type="match status" value="1"/>
</dbReference>
<organism evidence="2 3">
    <name type="scientific">Streptomyces triticirhizae</name>
    <dbReference type="NCBI Taxonomy" id="2483353"/>
    <lineage>
        <taxon>Bacteria</taxon>
        <taxon>Bacillati</taxon>
        <taxon>Actinomycetota</taxon>
        <taxon>Actinomycetes</taxon>
        <taxon>Kitasatosporales</taxon>
        <taxon>Streptomycetaceae</taxon>
        <taxon>Streptomyces</taxon>
    </lineage>
</organism>
<dbReference type="RefSeq" id="WP_122183896.1">
    <property type="nucleotide sequence ID" value="NZ_RFFJ01000054.1"/>
</dbReference>
<gene>
    <name evidence="2" type="ORF">EBN88_12335</name>
</gene>
<evidence type="ECO:0000313" key="2">
    <source>
        <dbReference type="EMBL" id="RMI40708.1"/>
    </source>
</evidence>
<reference evidence="2 3" key="1">
    <citation type="submission" date="2018-10" db="EMBL/GenBank/DDBJ databases">
        <title>Isolation, diversity and antifungal activity of actinobacteria from wheat.</title>
        <authorList>
            <person name="Han C."/>
        </authorList>
    </citation>
    <scope>NUCLEOTIDE SEQUENCE [LARGE SCALE GENOMIC DNA]</scope>
    <source>
        <strain evidence="2 3">NEAU-YY642</strain>
    </source>
</reference>
<feature type="domain" description="Pyridoxamine 5'-phosphate oxidase N-terminal" evidence="1">
    <location>
        <begin position="37"/>
        <end position="128"/>
    </location>
</feature>
<accession>A0A3M2M0U3</accession>
<dbReference type="AlphaFoldDB" id="A0A3M2M0U3"/>
<dbReference type="Gene3D" id="2.30.110.10">
    <property type="entry name" value="Electron Transport, Fmn-binding Protein, Chain A"/>
    <property type="match status" value="1"/>
</dbReference>
<name>A0A3M2M0U3_9ACTN</name>